<organism evidence="3 4">
    <name type="scientific">Corallococcus soli</name>
    <dbReference type="NCBI Taxonomy" id="2710757"/>
    <lineage>
        <taxon>Bacteria</taxon>
        <taxon>Pseudomonadati</taxon>
        <taxon>Myxococcota</taxon>
        <taxon>Myxococcia</taxon>
        <taxon>Myxococcales</taxon>
        <taxon>Cystobacterineae</taxon>
        <taxon>Myxococcaceae</taxon>
        <taxon>Corallococcus</taxon>
    </lineage>
</organism>
<evidence type="ECO:0000256" key="2">
    <source>
        <dbReference type="SAM" id="SignalP"/>
    </source>
</evidence>
<feature type="signal peptide" evidence="2">
    <location>
        <begin position="1"/>
        <end position="19"/>
    </location>
</feature>
<dbReference type="SUPFAM" id="SSF48452">
    <property type="entry name" value="TPR-like"/>
    <property type="match status" value="1"/>
</dbReference>
<evidence type="ECO:0000313" key="4">
    <source>
        <dbReference type="Proteomes" id="UP001516472"/>
    </source>
</evidence>
<dbReference type="InterPro" id="IPR011990">
    <property type="entry name" value="TPR-like_helical_dom_sf"/>
</dbReference>
<protein>
    <recommendedName>
        <fullName evidence="5">Tetratricopeptide repeat protein</fullName>
    </recommendedName>
</protein>
<keyword evidence="4" id="KW-1185">Reference proteome</keyword>
<feature type="repeat" description="TPR" evidence="1">
    <location>
        <begin position="152"/>
        <end position="185"/>
    </location>
</feature>
<gene>
    <name evidence="3" type="ORF">G4177_26795</name>
</gene>
<name>A0ABR9PV42_9BACT</name>
<evidence type="ECO:0000256" key="1">
    <source>
        <dbReference type="PROSITE-ProRule" id="PRU00339"/>
    </source>
</evidence>
<dbReference type="RefSeq" id="WP_193428980.1">
    <property type="nucleotide sequence ID" value="NZ_CBCSIP010000060.1"/>
</dbReference>
<comment type="caution">
    <text evidence="3">The sequence shown here is derived from an EMBL/GenBank/DDBJ whole genome shotgun (WGS) entry which is preliminary data.</text>
</comment>
<dbReference type="InterPro" id="IPR019734">
    <property type="entry name" value="TPR_rpt"/>
</dbReference>
<proteinExistence type="predicted"/>
<dbReference type="Gene3D" id="1.25.40.10">
    <property type="entry name" value="Tetratricopeptide repeat domain"/>
    <property type="match status" value="1"/>
</dbReference>
<reference evidence="3 4" key="1">
    <citation type="submission" date="2020-02" db="EMBL/GenBank/DDBJ databases">
        <authorList>
            <person name="Babadi Z.K."/>
            <person name="Risdian C."/>
            <person name="Ebrahimipour G.H."/>
            <person name="Wink J."/>
        </authorList>
    </citation>
    <scope>NUCLEOTIDE SEQUENCE [LARGE SCALE GENOMIC DNA]</scope>
    <source>
        <strain evidence="3 4">ZKHCc1 1396</strain>
    </source>
</reference>
<keyword evidence="1" id="KW-0802">TPR repeat</keyword>
<evidence type="ECO:0000313" key="3">
    <source>
        <dbReference type="EMBL" id="MBE4751783.1"/>
    </source>
</evidence>
<sequence>MPNRILLLLAVCVPLLASAKEPKPRTYDIIIVGGGKTEAEAQAALDGLKAKVPWARFATPSGDLLAVKKSDDYPGLNKGLYIAVLGMCARDAEVAEDMKRFMKALKAHAPGAYSKSIKGQYGDPCPPSSAFMPPDAEEKPFLERIAKEPKSADAYFAYGMYLKNESRLDEANAMVGQALELDPQHAEAKALGHLLMVLLTD</sequence>
<dbReference type="PROSITE" id="PS50005">
    <property type="entry name" value="TPR"/>
    <property type="match status" value="1"/>
</dbReference>
<accession>A0ABR9PV42</accession>
<feature type="chain" id="PRO_5046462722" description="Tetratricopeptide repeat protein" evidence="2">
    <location>
        <begin position="20"/>
        <end position="201"/>
    </location>
</feature>
<keyword evidence="2" id="KW-0732">Signal</keyword>
<evidence type="ECO:0008006" key="5">
    <source>
        <dbReference type="Google" id="ProtNLM"/>
    </source>
</evidence>
<dbReference type="Proteomes" id="UP001516472">
    <property type="component" value="Unassembled WGS sequence"/>
</dbReference>
<dbReference type="EMBL" id="JAAIYO010000009">
    <property type="protein sequence ID" value="MBE4751783.1"/>
    <property type="molecule type" value="Genomic_DNA"/>
</dbReference>